<dbReference type="PANTHER" id="PTHR42781:SF4">
    <property type="entry name" value="SPERMIDINE_PUTRESCINE IMPORT ATP-BINDING PROTEIN POTA"/>
    <property type="match status" value="1"/>
</dbReference>
<dbReference type="InterPro" id="IPR050093">
    <property type="entry name" value="ABC_SmlMolc_Importer"/>
</dbReference>
<evidence type="ECO:0000313" key="5">
    <source>
        <dbReference type="EMBL" id="MFD2206962.1"/>
    </source>
</evidence>
<feature type="domain" description="ABC transporter" evidence="4">
    <location>
        <begin position="24"/>
        <end position="233"/>
    </location>
</feature>
<dbReference type="RefSeq" id="WP_380253114.1">
    <property type="nucleotide sequence ID" value="NZ_JBHUII010000008.1"/>
</dbReference>
<evidence type="ECO:0000256" key="1">
    <source>
        <dbReference type="ARBA" id="ARBA00022448"/>
    </source>
</evidence>
<dbReference type="Pfam" id="PF00005">
    <property type="entry name" value="ABC_tran"/>
    <property type="match status" value="1"/>
</dbReference>
<protein>
    <submittedName>
        <fullName evidence="5">ATP-binding cassette domain-containing protein</fullName>
    </submittedName>
</protein>
<dbReference type="SMART" id="SM00382">
    <property type="entry name" value="AAA"/>
    <property type="match status" value="1"/>
</dbReference>
<dbReference type="InterPro" id="IPR027417">
    <property type="entry name" value="P-loop_NTPase"/>
</dbReference>
<dbReference type="PROSITE" id="PS00211">
    <property type="entry name" value="ABC_TRANSPORTER_1"/>
    <property type="match status" value="1"/>
</dbReference>
<keyword evidence="3 5" id="KW-0067">ATP-binding</keyword>
<evidence type="ECO:0000256" key="2">
    <source>
        <dbReference type="ARBA" id="ARBA00022741"/>
    </source>
</evidence>
<dbReference type="GO" id="GO:0005524">
    <property type="term" value="F:ATP binding"/>
    <property type="evidence" value="ECO:0007669"/>
    <property type="project" value="UniProtKB-KW"/>
</dbReference>
<keyword evidence="6" id="KW-1185">Reference proteome</keyword>
<dbReference type="PROSITE" id="PS50893">
    <property type="entry name" value="ABC_TRANSPORTER_2"/>
    <property type="match status" value="1"/>
</dbReference>
<keyword evidence="1" id="KW-0813">Transport</keyword>
<dbReference type="Gene3D" id="3.40.50.300">
    <property type="entry name" value="P-loop containing nucleotide triphosphate hydrolases"/>
    <property type="match status" value="1"/>
</dbReference>
<gene>
    <name evidence="5" type="ORF">ACFSKO_15145</name>
</gene>
<dbReference type="EMBL" id="JBHUII010000008">
    <property type="protein sequence ID" value="MFD2206962.1"/>
    <property type="molecule type" value="Genomic_DNA"/>
</dbReference>
<dbReference type="PANTHER" id="PTHR42781">
    <property type="entry name" value="SPERMIDINE/PUTRESCINE IMPORT ATP-BINDING PROTEIN POTA"/>
    <property type="match status" value="1"/>
</dbReference>
<organism evidence="5 6">
    <name type="scientific">Kiloniella antarctica</name>
    <dbReference type="NCBI Taxonomy" id="1550907"/>
    <lineage>
        <taxon>Bacteria</taxon>
        <taxon>Pseudomonadati</taxon>
        <taxon>Pseudomonadota</taxon>
        <taxon>Alphaproteobacteria</taxon>
        <taxon>Rhodospirillales</taxon>
        <taxon>Kiloniellaceae</taxon>
        <taxon>Kiloniella</taxon>
    </lineage>
</organism>
<keyword evidence="2" id="KW-0547">Nucleotide-binding</keyword>
<evidence type="ECO:0000313" key="6">
    <source>
        <dbReference type="Proteomes" id="UP001597294"/>
    </source>
</evidence>
<proteinExistence type="predicted"/>
<sequence>MPGDNKNKLNTYHRADAPRHPVPLVLKEFSLKLREKFLFSNLNLIIKPGEIATLMGPSGCGKSSLLAAISGTLSSEFSISGNICLGDFDLTPLPPEQRHIGMLFQEDLLFPHMSVGENLSFGIPPSVKGRKARAQLINQALEDAGLPDFSNRDPATLSGGQRARIAVLRTLLSQPTALLLDEPFSRLDVALRERFRAFVFRHAKAHQLPTLLVTHDPDDASSTEGTVLNMVDINN</sequence>
<comment type="caution">
    <text evidence="5">The sequence shown here is derived from an EMBL/GenBank/DDBJ whole genome shotgun (WGS) entry which is preliminary data.</text>
</comment>
<accession>A0ABW5BM59</accession>
<name>A0ABW5BM59_9PROT</name>
<evidence type="ECO:0000256" key="3">
    <source>
        <dbReference type="ARBA" id="ARBA00022840"/>
    </source>
</evidence>
<dbReference type="InterPro" id="IPR003593">
    <property type="entry name" value="AAA+_ATPase"/>
</dbReference>
<dbReference type="Proteomes" id="UP001597294">
    <property type="component" value="Unassembled WGS sequence"/>
</dbReference>
<reference evidence="6" key="1">
    <citation type="journal article" date="2019" name="Int. J. Syst. Evol. Microbiol.">
        <title>The Global Catalogue of Microorganisms (GCM) 10K type strain sequencing project: providing services to taxonomists for standard genome sequencing and annotation.</title>
        <authorList>
            <consortium name="The Broad Institute Genomics Platform"/>
            <consortium name="The Broad Institute Genome Sequencing Center for Infectious Disease"/>
            <person name="Wu L."/>
            <person name="Ma J."/>
        </authorList>
    </citation>
    <scope>NUCLEOTIDE SEQUENCE [LARGE SCALE GENOMIC DNA]</scope>
    <source>
        <strain evidence="6">CGMCC 4.7192</strain>
    </source>
</reference>
<dbReference type="SUPFAM" id="SSF52540">
    <property type="entry name" value="P-loop containing nucleoside triphosphate hydrolases"/>
    <property type="match status" value="1"/>
</dbReference>
<evidence type="ECO:0000259" key="4">
    <source>
        <dbReference type="PROSITE" id="PS50893"/>
    </source>
</evidence>
<dbReference type="InterPro" id="IPR003439">
    <property type="entry name" value="ABC_transporter-like_ATP-bd"/>
</dbReference>
<dbReference type="InterPro" id="IPR017871">
    <property type="entry name" value="ABC_transporter-like_CS"/>
</dbReference>